<proteinExistence type="inferred from homology"/>
<dbReference type="EMBL" id="AEIG01000044">
    <property type="protein sequence ID" value="EGG29567.1"/>
    <property type="molecule type" value="Genomic_DNA"/>
</dbReference>
<evidence type="ECO:0000256" key="7">
    <source>
        <dbReference type="ARBA" id="ARBA00022605"/>
    </source>
</evidence>
<sequence length="459" mass="49785">MTFSKDESPEIALFSVSALAFNLYSLFGYFKMNTRQKLAGFFTEGVADSDPEVYASIQDELHRQRDEIELIASENIVSKAVMEAQGTVLTNKYAEGYPGRRYYGGCQHVDVTENLAIERAQELFGCAFANVQPNSGSQANQGVFQALLEPGCTIMGMNLASGGHLTHGAAPNQSGKWFEAVQYGVSPRDNRIDYDQVEALARVHVPKLIIAGGSAIPRVIDFEHMRAIADEIGAYLMVDMAHFAGLVAAGEHPSPFPHAHVVTTTTHKTLRGPRGGMILTNDESIAKKVNSAIFPGIQGGPLMHVIAAKAVAFGEALRPDFKKYIRQVRLNADSLADQLIKGGLDIVTGGTDTHLMLVDLRSKGVTGDRVEKALSRACITTNKNGIPFDPEKPTITSGVRLGTSAGTTRGFGEQEFRDIADWIVEIVDGLATYGEDANDTIESSVREKVSKLCARYPIY</sequence>
<feature type="domain" description="Serine hydroxymethyltransferase-like" evidence="13">
    <location>
        <begin position="47"/>
        <end position="423"/>
    </location>
</feature>
<dbReference type="HAMAP" id="MF_00051">
    <property type="entry name" value="SHMT"/>
    <property type="match status" value="1"/>
</dbReference>
<keyword evidence="14" id="KW-0489">Methyltransferase</keyword>
<dbReference type="STRING" id="2518989.IMCC3088_1643"/>
<dbReference type="UniPathway" id="UPA00193"/>
<evidence type="ECO:0000256" key="3">
    <source>
        <dbReference type="ARBA" id="ARBA00006376"/>
    </source>
</evidence>
<keyword evidence="12" id="KW-0472">Membrane</keyword>
<dbReference type="NCBIfam" id="NF000586">
    <property type="entry name" value="PRK00011.1"/>
    <property type="match status" value="1"/>
</dbReference>
<evidence type="ECO:0000256" key="12">
    <source>
        <dbReference type="SAM" id="Phobius"/>
    </source>
</evidence>
<feature type="site" description="Plays an important role in substrate specificity" evidence="10">
    <location>
        <position position="267"/>
    </location>
</feature>
<dbReference type="PROSITE" id="PS00096">
    <property type="entry name" value="SHMT"/>
    <property type="match status" value="1"/>
</dbReference>
<keyword evidence="15" id="KW-1185">Reference proteome</keyword>
<evidence type="ECO:0000256" key="5">
    <source>
        <dbReference type="ARBA" id="ARBA00022490"/>
    </source>
</evidence>
<keyword evidence="12" id="KW-0812">Transmembrane</keyword>
<evidence type="ECO:0000256" key="1">
    <source>
        <dbReference type="ARBA" id="ARBA00001933"/>
    </source>
</evidence>
<dbReference type="PANTHER" id="PTHR11680:SF35">
    <property type="entry name" value="SERINE HYDROXYMETHYLTRANSFERASE 1"/>
    <property type="match status" value="1"/>
</dbReference>
<dbReference type="FunFam" id="3.40.640.10:FF:000001">
    <property type="entry name" value="Serine hydroxymethyltransferase"/>
    <property type="match status" value="1"/>
</dbReference>
<comment type="pathway">
    <text evidence="10">One-carbon metabolism; tetrahydrofolate interconversion.</text>
</comment>
<dbReference type="InterPro" id="IPR019798">
    <property type="entry name" value="Ser_HO-MeTrfase_PLP_BS"/>
</dbReference>
<comment type="function">
    <text evidence="10">Catalyzes the reversible interconversion of serine and glycine with tetrahydrofolate (THF) serving as the one-carbon carrier. This reaction serves as the major source of one-carbon groups required for the biosynthesis of purines, thymidylate, methionine, and other important biomolecules. Also exhibits THF-independent aldolase activity toward beta-hydroxyamino acids, producing glycine and aldehydes, via a retro-aldol mechanism.</text>
</comment>
<dbReference type="InterPro" id="IPR015421">
    <property type="entry name" value="PyrdxlP-dep_Trfase_major"/>
</dbReference>
<dbReference type="SUPFAM" id="SSF53383">
    <property type="entry name" value="PLP-dependent transferases"/>
    <property type="match status" value="1"/>
</dbReference>
<comment type="pathway">
    <text evidence="10">Amino-acid biosynthesis; glycine biosynthesis; glycine from L-serine: step 1/1.</text>
</comment>
<feature type="binding site" evidence="10">
    <location>
        <position position="283"/>
    </location>
    <ligand>
        <name>(6S)-5,6,7,8-tetrahydrofolate</name>
        <dbReference type="ChEBI" id="CHEBI:57453"/>
    </ligand>
</feature>
<keyword evidence="5 10" id="KW-0963">Cytoplasm</keyword>
<dbReference type="GO" id="GO:0008168">
    <property type="term" value="F:methyltransferase activity"/>
    <property type="evidence" value="ECO:0007669"/>
    <property type="project" value="UniProtKB-KW"/>
</dbReference>
<dbReference type="CDD" id="cd00378">
    <property type="entry name" value="SHMT"/>
    <property type="match status" value="1"/>
</dbReference>
<dbReference type="Proteomes" id="UP000005615">
    <property type="component" value="Unassembled WGS sequence"/>
</dbReference>
<dbReference type="UniPathway" id="UPA00288">
    <property type="reaction ID" value="UER01023"/>
</dbReference>
<keyword evidence="7 10" id="KW-0028">Amino-acid biosynthesis</keyword>
<dbReference type="InterPro" id="IPR039429">
    <property type="entry name" value="SHMT-like_dom"/>
</dbReference>
<keyword evidence="6 10" id="KW-0554">One-carbon metabolism</keyword>
<dbReference type="Gene3D" id="3.40.640.10">
    <property type="entry name" value="Type I PLP-dependent aspartate aminotransferase-like (Major domain)"/>
    <property type="match status" value="1"/>
</dbReference>
<evidence type="ECO:0000256" key="4">
    <source>
        <dbReference type="ARBA" id="ARBA00011738"/>
    </source>
</evidence>
<keyword evidence="8 10" id="KW-0808">Transferase</keyword>
<dbReference type="InterPro" id="IPR001085">
    <property type="entry name" value="Ser_HO-MeTrfase"/>
</dbReference>
<evidence type="ECO:0000256" key="8">
    <source>
        <dbReference type="ARBA" id="ARBA00022679"/>
    </source>
</evidence>
<protein>
    <recommendedName>
        <fullName evidence="10">Serine hydroxymethyltransferase</fullName>
        <shortName evidence="10">SHMT</shortName>
        <shortName evidence="10">Serine methylase</shortName>
        <ecNumber evidence="10">2.1.2.1</ecNumber>
    </recommendedName>
</protein>
<dbReference type="GO" id="GO:0004372">
    <property type="term" value="F:glycine hydroxymethyltransferase activity"/>
    <property type="evidence" value="ECO:0007669"/>
    <property type="project" value="UniProtKB-UniRule"/>
</dbReference>
<dbReference type="Gene3D" id="3.90.1150.10">
    <property type="entry name" value="Aspartate Aminotransferase, domain 1"/>
    <property type="match status" value="1"/>
</dbReference>
<dbReference type="GO" id="GO:0005829">
    <property type="term" value="C:cytosol"/>
    <property type="evidence" value="ECO:0007669"/>
    <property type="project" value="TreeGrafter"/>
</dbReference>
<dbReference type="eggNOG" id="COG0112">
    <property type="taxonomic scope" value="Bacteria"/>
</dbReference>
<evidence type="ECO:0000256" key="9">
    <source>
        <dbReference type="ARBA" id="ARBA00022898"/>
    </source>
</evidence>
<dbReference type="GO" id="GO:0032259">
    <property type="term" value="P:methylation"/>
    <property type="evidence" value="ECO:0007669"/>
    <property type="project" value="UniProtKB-KW"/>
</dbReference>
<comment type="caution">
    <text evidence="10">Lacks conserved residue(s) required for the propagation of feature annotation.</text>
</comment>
<dbReference type="PIRSF" id="PIRSF000412">
    <property type="entry name" value="SHMT"/>
    <property type="match status" value="1"/>
</dbReference>
<comment type="catalytic activity">
    <reaction evidence="10">
        <text>(6R)-5,10-methylene-5,6,7,8-tetrahydrofolate + glycine + H2O = (6S)-5,6,7,8-tetrahydrofolate + L-serine</text>
        <dbReference type="Rhea" id="RHEA:15481"/>
        <dbReference type="ChEBI" id="CHEBI:15377"/>
        <dbReference type="ChEBI" id="CHEBI:15636"/>
        <dbReference type="ChEBI" id="CHEBI:33384"/>
        <dbReference type="ChEBI" id="CHEBI:57305"/>
        <dbReference type="ChEBI" id="CHEBI:57453"/>
        <dbReference type="EC" id="2.1.2.1"/>
    </reaction>
</comment>
<comment type="cofactor">
    <cofactor evidence="1 10 11">
        <name>pyridoxal 5'-phosphate</name>
        <dbReference type="ChEBI" id="CHEBI:597326"/>
    </cofactor>
</comment>
<comment type="subcellular location">
    <subcellularLocation>
        <location evidence="2 10">Cytoplasm</location>
    </subcellularLocation>
</comment>
<gene>
    <name evidence="10" type="primary">glyA</name>
    <name evidence="14" type="ORF">IMCC3088_1643</name>
</gene>
<feature type="binding site" evidence="10">
    <location>
        <begin position="163"/>
        <end position="165"/>
    </location>
    <ligand>
        <name>(6S)-5,6,7,8-tetrahydrofolate</name>
        <dbReference type="ChEBI" id="CHEBI:57453"/>
    </ligand>
</feature>
<keyword evidence="9 10" id="KW-0663">Pyridoxal phosphate</keyword>
<dbReference type="PANTHER" id="PTHR11680">
    <property type="entry name" value="SERINE HYDROXYMETHYLTRANSFERASE"/>
    <property type="match status" value="1"/>
</dbReference>
<dbReference type="InterPro" id="IPR049943">
    <property type="entry name" value="Ser_HO-MeTrfase-like"/>
</dbReference>
<dbReference type="Pfam" id="PF00464">
    <property type="entry name" value="SHMT"/>
    <property type="match status" value="1"/>
</dbReference>
<feature type="transmembrane region" description="Helical" evidence="12">
    <location>
        <begin position="12"/>
        <end position="30"/>
    </location>
</feature>
<feature type="modified residue" description="N6-(pyridoxal phosphate)lysine" evidence="10 11">
    <location>
        <position position="268"/>
    </location>
</feature>
<evidence type="ECO:0000256" key="10">
    <source>
        <dbReference type="HAMAP-Rule" id="MF_00051"/>
    </source>
</evidence>
<evidence type="ECO:0000256" key="2">
    <source>
        <dbReference type="ARBA" id="ARBA00004496"/>
    </source>
</evidence>
<comment type="similarity">
    <text evidence="3 10">Belongs to the SHMT family.</text>
</comment>
<comment type="subunit">
    <text evidence="4 10">Homodimer.</text>
</comment>
<name>F3L276_9GAMM</name>
<evidence type="ECO:0000256" key="6">
    <source>
        <dbReference type="ARBA" id="ARBA00022563"/>
    </source>
</evidence>
<dbReference type="EC" id="2.1.2.1" evidence="10"/>
<accession>F3L276</accession>
<evidence type="ECO:0000313" key="15">
    <source>
        <dbReference type="Proteomes" id="UP000005615"/>
    </source>
</evidence>
<evidence type="ECO:0000259" key="13">
    <source>
        <dbReference type="Pfam" id="PF00464"/>
    </source>
</evidence>
<evidence type="ECO:0000313" key="14">
    <source>
        <dbReference type="EMBL" id="EGG29567.1"/>
    </source>
</evidence>
<dbReference type="InterPro" id="IPR015424">
    <property type="entry name" value="PyrdxlP-dep_Trfase"/>
</dbReference>
<dbReference type="AlphaFoldDB" id="F3L276"/>
<dbReference type="InterPro" id="IPR015422">
    <property type="entry name" value="PyrdxlP-dep_Trfase_small"/>
</dbReference>
<feature type="binding site" evidence="10">
    <location>
        <position position="159"/>
    </location>
    <ligand>
        <name>(6S)-5,6,7,8-tetrahydrofolate</name>
        <dbReference type="ChEBI" id="CHEBI:57453"/>
    </ligand>
</feature>
<evidence type="ECO:0000256" key="11">
    <source>
        <dbReference type="PIRSR" id="PIRSR000412-50"/>
    </source>
</evidence>
<reference evidence="14 15" key="1">
    <citation type="journal article" date="2011" name="J. Bacteriol.">
        <title>Genome sequence of strain IMCC3088, a proteorhodopsin-containing marine bacterium belonging to the OM60/NOR5 clade.</title>
        <authorList>
            <person name="Jang Y."/>
            <person name="Oh H.M."/>
            <person name="Kang I."/>
            <person name="Lee K."/>
            <person name="Yang S.J."/>
            <person name="Cho J.C."/>
        </authorList>
    </citation>
    <scope>NUCLEOTIDE SEQUENCE [LARGE SCALE GENOMIC DNA]</scope>
    <source>
        <strain evidence="14 15">IMCC3088</strain>
    </source>
</reference>
<dbReference type="GO" id="GO:0019264">
    <property type="term" value="P:glycine biosynthetic process from serine"/>
    <property type="evidence" value="ECO:0007669"/>
    <property type="project" value="UniProtKB-UniRule"/>
</dbReference>
<organism evidence="14 15">
    <name type="scientific">Aequoribacter fuscus</name>
    <dbReference type="NCBI Taxonomy" id="2518989"/>
    <lineage>
        <taxon>Bacteria</taxon>
        <taxon>Pseudomonadati</taxon>
        <taxon>Pseudomonadota</taxon>
        <taxon>Gammaproteobacteria</taxon>
        <taxon>Cellvibrionales</taxon>
        <taxon>Halieaceae</taxon>
        <taxon>Aequoribacter</taxon>
    </lineage>
</organism>
<dbReference type="GO" id="GO:0035999">
    <property type="term" value="P:tetrahydrofolate interconversion"/>
    <property type="evidence" value="ECO:0007669"/>
    <property type="project" value="UniProtKB-UniRule"/>
</dbReference>
<comment type="caution">
    <text evidence="14">The sequence shown here is derived from an EMBL/GenBank/DDBJ whole genome shotgun (WGS) entry which is preliminary data.</text>
</comment>
<dbReference type="GO" id="GO:0030170">
    <property type="term" value="F:pyridoxal phosphate binding"/>
    <property type="evidence" value="ECO:0007669"/>
    <property type="project" value="UniProtKB-UniRule"/>
</dbReference>
<keyword evidence="12" id="KW-1133">Transmembrane helix</keyword>